<feature type="compositionally biased region" description="Basic and acidic residues" evidence="1">
    <location>
        <begin position="7"/>
        <end position="16"/>
    </location>
</feature>
<accession>A0ABR1TMK3</accession>
<proteinExistence type="predicted"/>
<gene>
    <name evidence="2" type="ORF">PG996_015957</name>
</gene>
<dbReference type="Proteomes" id="UP001446871">
    <property type="component" value="Unassembled WGS sequence"/>
</dbReference>
<evidence type="ECO:0000313" key="2">
    <source>
        <dbReference type="EMBL" id="KAK8047893.1"/>
    </source>
</evidence>
<protein>
    <submittedName>
        <fullName evidence="2">Uncharacterized protein</fullName>
    </submittedName>
</protein>
<sequence length="244" mass="26692">MVLHIFQHSERRDAQPGRKGPRALKRIELPDLFHDWLLPPPRVRPGPPQVRAIPVGRHRPRGAALPKAQGHRSRLADQHAAPAGPRPSKGLAAAPGREEGHHHHGRPSSLPRRPRPVVGVDVDVDGAAAVPALPTAVARKRNDPLLGRQALVGRKGRHRLEVQHALQQRRVADQLVPEEADALGEQDRAHVPAARQDLLQELGGVEHLVLRGTRGGLVGLFQSRGPGTVHSWSWSWCMAVGFSF</sequence>
<evidence type="ECO:0000313" key="3">
    <source>
        <dbReference type="Proteomes" id="UP001446871"/>
    </source>
</evidence>
<evidence type="ECO:0000256" key="1">
    <source>
        <dbReference type="SAM" id="MobiDB-lite"/>
    </source>
</evidence>
<dbReference type="EMBL" id="JAQQWM010000009">
    <property type="protein sequence ID" value="KAK8047893.1"/>
    <property type="molecule type" value="Genomic_DNA"/>
</dbReference>
<feature type="region of interest" description="Disordered" evidence="1">
    <location>
        <begin position="40"/>
        <end position="118"/>
    </location>
</feature>
<feature type="region of interest" description="Disordered" evidence="1">
    <location>
        <begin position="1"/>
        <end position="23"/>
    </location>
</feature>
<feature type="compositionally biased region" description="Low complexity" evidence="1">
    <location>
        <begin position="107"/>
        <end position="118"/>
    </location>
</feature>
<name>A0ABR1TMK3_9PEZI</name>
<keyword evidence="3" id="KW-1185">Reference proteome</keyword>
<organism evidence="2 3">
    <name type="scientific">Apiospora saccharicola</name>
    <dbReference type="NCBI Taxonomy" id="335842"/>
    <lineage>
        <taxon>Eukaryota</taxon>
        <taxon>Fungi</taxon>
        <taxon>Dikarya</taxon>
        <taxon>Ascomycota</taxon>
        <taxon>Pezizomycotina</taxon>
        <taxon>Sordariomycetes</taxon>
        <taxon>Xylariomycetidae</taxon>
        <taxon>Amphisphaeriales</taxon>
        <taxon>Apiosporaceae</taxon>
        <taxon>Apiospora</taxon>
    </lineage>
</organism>
<comment type="caution">
    <text evidence="2">The sequence shown here is derived from an EMBL/GenBank/DDBJ whole genome shotgun (WGS) entry which is preliminary data.</text>
</comment>
<reference evidence="2 3" key="1">
    <citation type="submission" date="2023-01" db="EMBL/GenBank/DDBJ databases">
        <title>Analysis of 21 Apiospora genomes using comparative genomics revels a genus with tremendous synthesis potential of carbohydrate active enzymes and secondary metabolites.</title>
        <authorList>
            <person name="Sorensen T."/>
        </authorList>
    </citation>
    <scope>NUCLEOTIDE SEQUENCE [LARGE SCALE GENOMIC DNA]</scope>
    <source>
        <strain evidence="2 3">CBS 83171</strain>
    </source>
</reference>